<evidence type="ECO:0000256" key="1">
    <source>
        <dbReference type="SAM" id="MobiDB-lite"/>
    </source>
</evidence>
<evidence type="ECO:0000313" key="2">
    <source>
        <dbReference type="EMBL" id="KAF6039767.1"/>
    </source>
</evidence>
<dbReference type="PANTHER" id="PTHR21580">
    <property type="entry name" value="SHIPPO-1-RELATED"/>
    <property type="match status" value="1"/>
</dbReference>
<protein>
    <submittedName>
        <fullName evidence="2">ODF3</fullName>
    </submittedName>
</protein>
<dbReference type="GO" id="GO:0005856">
    <property type="term" value="C:cytoskeleton"/>
    <property type="evidence" value="ECO:0007669"/>
    <property type="project" value="TreeGrafter"/>
</dbReference>
<dbReference type="InterPro" id="IPR051291">
    <property type="entry name" value="CIMAP"/>
</dbReference>
<sequence>MVYPYTKPRGPIAAMYSSPGPCYQLPGLVGQPKHDPRSVHSKGPAYPFGIKHGKFADDCSPGPAHLPQAKMYRDGQDGTPHYSLYARRRDLTSFKTPGPGAYKPESTGQTGYYRHPAYSFGSRHRNRRSDNTPGPNSYTLPGMVGATKQSGKVQAPVYSLTGRSKIGGFHEDLKKTPGPGAYNTTEPQIYKDKSPQYSMTSRNTMPGDGTQKPGPGAHSPERVYVNKKQAPNFSFGIRHSQYEAPLIIEVRD</sequence>
<dbReference type="Proteomes" id="UP000593567">
    <property type="component" value="Unassembled WGS sequence"/>
</dbReference>
<reference evidence="2" key="1">
    <citation type="submission" date="2020-06" db="EMBL/GenBank/DDBJ databases">
        <title>Draft genome of Bugula neritina, a colonial animal packing powerful symbionts and potential medicines.</title>
        <authorList>
            <person name="Rayko M."/>
        </authorList>
    </citation>
    <scope>NUCLEOTIDE SEQUENCE [LARGE SCALE GENOMIC DNA]</scope>
    <source>
        <strain evidence="2">Kwan_BN1</strain>
    </source>
</reference>
<evidence type="ECO:0000313" key="3">
    <source>
        <dbReference type="Proteomes" id="UP000593567"/>
    </source>
</evidence>
<comment type="caution">
    <text evidence="2">The sequence shown here is derived from an EMBL/GenBank/DDBJ whole genome shotgun (WGS) entry which is preliminary data.</text>
</comment>
<dbReference type="InterPro" id="IPR010736">
    <property type="entry name" value="SHIPPO-rpt"/>
</dbReference>
<feature type="region of interest" description="Disordered" evidence="1">
    <location>
        <begin position="196"/>
        <end position="222"/>
    </location>
</feature>
<dbReference type="Pfam" id="PF07004">
    <property type="entry name" value="SHIPPO-rpt"/>
    <property type="match status" value="4"/>
</dbReference>
<dbReference type="EMBL" id="VXIV02000212">
    <property type="protein sequence ID" value="KAF6039767.1"/>
    <property type="molecule type" value="Genomic_DNA"/>
</dbReference>
<name>A0A7J7KNN2_BUGNE</name>
<dbReference type="AlphaFoldDB" id="A0A7J7KNN2"/>
<dbReference type="OrthoDB" id="429991at2759"/>
<accession>A0A7J7KNN2</accession>
<feature type="region of interest" description="Disordered" evidence="1">
    <location>
        <begin position="169"/>
        <end position="188"/>
    </location>
</feature>
<proteinExistence type="predicted"/>
<keyword evidence="3" id="KW-1185">Reference proteome</keyword>
<dbReference type="PANTHER" id="PTHR21580:SF28">
    <property type="entry name" value="BOREALIN N-TERMINAL DOMAIN-CONTAINING PROTEIN-RELATED"/>
    <property type="match status" value="1"/>
</dbReference>
<organism evidence="2 3">
    <name type="scientific">Bugula neritina</name>
    <name type="common">Brown bryozoan</name>
    <name type="synonym">Sertularia neritina</name>
    <dbReference type="NCBI Taxonomy" id="10212"/>
    <lineage>
        <taxon>Eukaryota</taxon>
        <taxon>Metazoa</taxon>
        <taxon>Spiralia</taxon>
        <taxon>Lophotrochozoa</taxon>
        <taxon>Bryozoa</taxon>
        <taxon>Gymnolaemata</taxon>
        <taxon>Cheilostomatida</taxon>
        <taxon>Flustrina</taxon>
        <taxon>Buguloidea</taxon>
        <taxon>Bugulidae</taxon>
        <taxon>Bugula</taxon>
    </lineage>
</organism>
<feature type="region of interest" description="Disordered" evidence="1">
    <location>
        <begin position="92"/>
        <end position="150"/>
    </location>
</feature>
<gene>
    <name evidence="2" type="ORF">EB796_001919</name>
</gene>